<dbReference type="RefSeq" id="WP_280027819.1">
    <property type="nucleotide sequence ID" value="NZ_JAOCKG010000007.1"/>
</dbReference>
<dbReference type="GO" id="GO:0006310">
    <property type="term" value="P:DNA recombination"/>
    <property type="evidence" value="ECO:0007669"/>
    <property type="project" value="UniProtKB-KW"/>
</dbReference>
<dbReference type="InterPro" id="IPR011010">
    <property type="entry name" value="DNA_brk_join_enz"/>
</dbReference>
<gene>
    <name evidence="2" type="ORF">N5K24_18095</name>
</gene>
<dbReference type="Gene3D" id="1.10.443.10">
    <property type="entry name" value="Intergrase catalytic core"/>
    <property type="match status" value="1"/>
</dbReference>
<dbReference type="SUPFAM" id="SSF56349">
    <property type="entry name" value="DNA breaking-rejoining enzymes"/>
    <property type="match status" value="1"/>
</dbReference>
<evidence type="ECO:0000313" key="2">
    <source>
        <dbReference type="EMBL" id="MDH2052324.1"/>
    </source>
</evidence>
<dbReference type="InterPro" id="IPR013762">
    <property type="entry name" value="Integrase-like_cat_sf"/>
</dbReference>
<protein>
    <submittedName>
        <fullName evidence="2">Uncharacterized protein</fullName>
    </submittedName>
</protein>
<comment type="caution">
    <text evidence="2">The sequence shown here is derived from an EMBL/GenBank/DDBJ whole genome shotgun (WGS) entry which is preliminary data.</text>
</comment>
<dbReference type="Proteomes" id="UP001161276">
    <property type="component" value="Unassembled WGS sequence"/>
</dbReference>
<accession>A0AA43B332</accession>
<proteinExistence type="predicted"/>
<evidence type="ECO:0000313" key="3">
    <source>
        <dbReference type="Proteomes" id="UP001161276"/>
    </source>
</evidence>
<keyword evidence="1" id="KW-0233">DNA recombination</keyword>
<dbReference type="GO" id="GO:0003677">
    <property type="term" value="F:DNA binding"/>
    <property type="evidence" value="ECO:0007669"/>
    <property type="project" value="InterPro"/>
</dbReference>
<sequence>MNVTRADLHTTYRHLVERTCNPGISNRELSVILGSCHPITQRFPLTKSSISELRAGLFLSKKELRDAFHLALIQLGWNIQTLLDIDLASGEWAMRIGGEQSNVVRISGFKYRGKALQRSLCLTTKDHSPFNILRALWLKAAPLRKGIADGHLQCEYPNIPKRSPWVFLLNNQVICLQREFPIAGFIREMNHENSARHDPPPPISEKIRASDFRHIFIGHAYAQSGFNAVIAKLAANHKNIRTTQIYLRKRSYRAHSENSVRTLLGHLWSEIENRKAVDPAILYALCQKGVITEEQRARWAQNKDRTYLGMGCLSPRNPPQAIDPTHKGNDYCHNQHLCTLCEHGMVFKDSVNFLARRLAEIQSIKEIISFTAWTEAKRLQREEAALKYTLEQFDPREVEERTVYWLNEINGGNHASLYLDGRHG</sequence>
<reference evidence="2" key="1">
    <citation type="submission" date="2022-09" db="EMBL/GenBank/DDBJ databases">
        <title>Intensive care unit water sources are persistently colonized with multi-drug resistant bacteria and are the site of extensive horizontal gene transfer of antibiotic resistance genes.</title>
        <authorList>
            <person name="Diorio-Toth L."/>
        </authorList>
    </citation>
    <scope>NUCLEOTIDE SEQUENCE</scope>
    <source>
        <strain evidence="2">GD03676</strain>
    </source>
</reference>
<dbReference type="GO" id="GO:0015074">
    <property type="term" value="P:DNA integration"/>
    <property type="evidence" value="ECO:0007669"/>
    <property type="project" value="InterPro"/>
</dbReference>
<organism evidence="2 3">
    <name type="scientific">Achromobacter marplatensis</name>
    <dbReference type="NCBI Taxonomy" id="470868"/>
    <lineage>
        <taxon>Bacteria</taxon>
        <taxon>Pseudomonadati</taxon>
        <taxon>Pseudomonadota</taxon>
        <taxon>Betaproteobacteria</taxon>
        <taxon>Burkholderiales</taxon>
        <taxon>Alcaligenaceae</taxon>
        <taxon>Achromobacter</taxon>
    </lineage>
</organism>
<dbReference type="AlphaFoldDB" id="A0AA43B332"/>
<evidence type="ECO:0000256" key="1">
    <source>
        <dbReference type="ARBA" id="ARBA00023172"/>
    </source>
</evidence>
<name>A0AA43B332_9BURK</name>
<dbReference type="EMBL" id="JAOCKG010000007">
    <property type="protein sequence ID" value="MDH2052324.1"/>
    <property type="molecule type" value="Genomic_DNA"/>
</dbReference>